<dbReference type="Pfam" id="PF16078">
    <property type="entry name" value="2-oxogl_dehyd_N"/>
    <property type="match status" value="1"/>
</dbReference>
<dbReference type="RefSeq" id="WP_369084194.1">
    <property type="nucleotide sequence ID" value="NZ_JBFSHR010000005.1"/>
</dbReference>
<accession>A0ABV3XZL2</accession>
<feature type="domain" description="2-oxoglutarate dehydrogenase E1 component N-terminal" evidence="1">
    <location>
        <begin position="9"/>
        <end position="40"/>
    </location>
</feature>
<comment type="caution">
    <text evidence="2">The sequence shown here is derived from an EMBL/GenBank/DDBJ whole genome shotgun (WGS) entry which is preliminary data.</text>
</comment>
<feature type="non-terminal residue" evidence="2">
    <location>
        <position position="60"/>
    </location>
</feature>
<evidence type="ECO:0000313" key="3">
    <source>
        <dbReference type="Proteomes" id="UP001560267"/>
    </source>
</evidence>
<evidence type="ECO:0000313" key="2">
    <source>
        <dbReference type="EMBL" id="MEX6428752.1"/>
    </source>
</evidence>
<sequence>MADTFETDFGPNDWLVEEMLDHYRDNPDSVPPSWQQYFKSRNIEPRFANSTVTDAIATEG</sequence>
<organism evidence="2 3">
    <name type="scientific">Ferrimicrobium acidiphilum</name>
    <dbReference type="NCBI Taxonomy" id="121039"/>
    <lineage>
        <taxon>Bacteria</taxon>
        <taxon>Bacillati</taxon>
        <taxon>Actinomycetota</taxon>
        <taxon>Acidimicrobiia</taxon>
        <taxon>Acidimicrobiales</taxon>
        <taxon>Acidimicrobiaceae</taxon>
        <taxon>Ferrimicrobium</taxon>
    </lineage>
</organism>
<dbReference type="Proteomes" id="UP001560267">
    <property type="component" value="Unassembled WGS sequence"/>
</dbReference>
<gene>
    <name evidence="2" type="ORF">AB6A68_02720</name>
</gene>
<name>A0ABV3XZL2_9ACTN</name>
<dbReference type="EMBL" id="JBFSHR010000005">
    <property type="protein sequence ID" value="MEX6428752.1"/>
    <property type="molecule type" value="Genomic_DNA"/>
</dbReference>
<keyword evidence="3" id="KW-1185">Reference proteome</keyword>
<evidence type="ECO:0000259" key="1">
    <source>
        <dbReference type="Pfam" id="PF16078"/>
    </source>
</evidence>
<reference evidence="2 3" key="1">
    <citation type="submission" date="2024-07" db="EMBL/GenBank/DDBJ databases">
        <title>Draft Genome Sequence of Ferrimicrobium acidiphilum Strain YE2023, Isolated from a Pulp of Bioleach Reactor.</title>
        <authorList>
            <person name="Elkina Y.A."/>
            <person name="Bulaeva A.G."/>
            <person name="Beletsky A.V."/>
            <person name="Mardanov A.V."/>
        </authorList>
    </citation>
    <scope>NUCLEOTIDE SEQUENCE [LARGE SCALE GENOMIC DNA]</scope>
    <source>
        <strain evidence="2 3">YE2023</strain>
    </source>
</reference>
<dbReference type="InterPro" id="IPR032106">
    <property type="entry name" value="2-oxogl_dehyd_N"/>
</dbReference>
<proteinExistence type="predicted"/>
<protein>
    <recommendedName>
        <fullName evidence="1">2-oxoglutarate dehydrogenase E1 component N-terminal domain-containing protein</fullName>
    </recommendedName>
</protein>